<proteinExistence type="predicted"/>
<reference evidence="2 3" key="1">
    <citation type="submission" date="2018-10" db="EMBL/GenBank/DDBJ databases">
        <title>Genomic Encyclopedia of Archaeal and Bacterial Type Strains, Phase II (KMG-II): from individual species to whole genera.</title>
        <authorList>
            <person name="Goeker M."/>
        </authorList>
    </citation>
    <scope>NUCLEOTIDE SEQUENCE [LARGE SCALE GENOMIC DNA]</scope>
    <source>
        <strain evidence="2 3">DSM 18602</strain>
    </source>
</reference>
<gene>
    <name evidence="2" type="ORF">BDD43_2346</name>
</gene>
<keyword evidence="1" id="KW-0812">Transmembrane</keyword>
<dbReference type="RefSeq" id="WP_162847050.1">
    <property type="nucleotide sequence ID" value="NZ_RBKU01000001.1"/>
</dbReference>
<dbReference type="Proteomes" id="UP000268007">
    <property type="component" value="Unassembled WGS sequence"/>
</dbReference>
<evidence type="ECO:0000256" key="1">
    <source>
        <dbReference type="SAM" id="Phobius"/>
    </source>
</evidence>
<feature type="transmembrane region" description="Helical" evidence="1">
    <location>
        <begin position="31"/>
        <end position="51"/>
    </location>
</feature>
<comment type="caution">
    <text evidence="2">The sequence shown here is derived from an EMBL/GenBank/DDBJ whole genome shotgun (WGS) entry which is preliminary data.</text>
</comment>
<name>A0A495IZM4_9SPHI</name>
<organism evidence="2 3">
    <name type="scientific">Mucilaginibacter gracilis</name>
    <dbReference type="NCBI Taxonomy" id="423350"/>
    <lineage>
        <taxon>Bacteria</taxon>
        <taxon>Pseudomonadati</taxon>
        <taxon>Bacteroidota</taxon>
        <taxon>Sphingobacteriia</taxon>
        <taxon>Sphingobacteriales</taxon>
        <taxon>Sphingobacteriaceae</taxon>
        <taxon>Mucilaginibacter</taxon>
    </lineage>
</organism>
<evidence type="ECO:0000313" key="3">
    <source>
        <dbReference type="Proteomes" id="UP000268007"/>
    </source>
</evidence>
<feature type="transmembrane region" description="Helical" evidence="1">
    <location>
        <begin position="6"/>
        <end position="24"/>
    </location>
</feature>
<protein>
    <submittedName>
        <fullName evidence="2">Uncharacterized protein</fullName>
    </submittedName>
</protein>
<keyword evidence="1" id="KW-0472">Membrane</keyword>
<accession>A0A495IZM4</accession>
<sequence length="56" mass="6285">MPAASLIFWAIFVLPLVAFLIWLMRQDKKKGVTGLIVLAIMVVGVIVYMYVMTKGQ</sequence>
<keyword evidence="3" id="KW-1185">Reference proteome</keyword>
<keyword evidence="1" id="KW-1133">Transmembrane helix</keyword>
<dbReference type="EMBL" id="RBKU01000001">
    <property type="protein sequence ID" value="RKR82175.1"/>
    <property type="molecule type" value="Genomic_DNA"/>
</dbReference>
<evidence type="ECO:0000313" key="2">
    <source>
        <dbReference type="EMBL" id="RKR82175.1"/>
    </source>
</evidence>
<dbReference type="AlphaFoldDB" id="A0A495IZM4"/>